<evidence type="ECO:0000313" key="1">
    <source>
        <dbReference type="EMBL" id="NME72871.1"/>
    </source>
</evidence>
<keyword evidence="2" id="KW-1185">Reference proteome</keyword>
<gene>
    <name evidence="1" type="ORF">HHU12_33245</name>
</gene>
<proteinExistence type="predicted"/>
<name>A0A7X9S1V9_9BACT</name>
<evidence type="ECO:0008006" key="3">
    <source>
        <dbReference type="Google" id="ProtNLM"/>
    </source>
</evidence>
<accession>A0A7X9S1V9</accession>
<reference evidence="1 2" key="1">
    <citation type="submission" date="2020-04" db="EMBL/GenBank/DDBJ databases">
        <title>Flammeovirga sp. SR4, a novel species isolated from seawater.</title>
        <authorList>
            <person name="Wang X."/>
        </authorList>
    </citation>
    <scope>NUCLEOTIDE SEQUENCE [LARGE SCALE GENOMIC DNA]</scope>
    <source>
        <strain evidence="1 2">ATCC 23126</strain>
    </source>
</reference>
<organism evidence="1 2">
    <name type="scientific">Flammeovirga aprica JL-4</name>
    <dbReference type="NCBI Taxonomy" id="694437"/>
    <lineage>
        <taxon>Bacteria</taxon>
        <taxon>Pseudomonadati</taxon>
        <taxon>Bacteroidota</taxon>
        <taxon>Cytophagia</taxon>
        <taxon>Cytophagales</taxon>
        <taxon>Flammeovirgaceae</taxon>
        <taxon>Flammeovirga</taxon>
    </lineage>
</organism>
<dbReference type="EMBL" id="JABANE010000228">
    <property type="protein sequence ID" value="NME72871.1"/>
    <property type="molecule type" value="Genomic_DNA"/>
</dbReference>
<evidence type="ECO:0000313" key="2">
    <source>
        <dbReference type="Proteomes" id="UP000576082"/>
    </source>
</evidence>
<comment type="caution">
    <text evidence="1">The sequence shown here is derived from an EMBL/GenBank/DDBJ whole genome shotgun (WGS) entry which is preliminary data.</text>
</comment>
<protein>
    <recommendedName>
        <fullName evidence="3">Transposase</fullName>
    </recommendedName>
</protein>
<dbReference type="RefSeq" id="WP_169661030.1">
    <property type="nucleotide sequence ID" value="NZ_JABANE010000228.1"/>
</dbReference>
<dbReference type="Proteomes" id="UP000576082">
    <property type="component" value="Unassembled WGS sequence"/>
</dbReference>
<dbReference type="AlphaFoldDB" id="A0A7X9S1V9"/>
<sequence length="121" mass="14490">MQKELKLIELYYLICDKYKKTLQYDIQRFSPNSNTGKITDEEIITLYLFSVCYEQRLQVSQIYSFIYNYWLSWFPHFPSYQAFNARLNRLAPLFPSLVSELVSDLTLPSDLLEIFIANNYM</sequence>